<dbReference type="CDD" id="cd03431">
    <property type="entry name" value="NUDIX_DNA_Glycosylase_C-MutY"/>
    <property type="match status" value="1"/>
</dbReference>
<dbReference type="Pfam" id="PF00730">
    <property type="entry name" value="HhH-GPD"/>
    <property type="match status" value="1"/>
</dbReference>
<comment type="similarity">
    <text evidence="3 14">Belongs to the Nth/MutY family.</text>
</comment>
<keyword evidence="7" id="KW-0479">Metal-binding</keyword>
<dbReference type="Gene3D" id="1.10.1670.10">
    <property type="entry name" value="Helix-hairpin-Helix base-excision DNA repair enzymes (C-terminal)"/>
    <property type="match status" value="1"/>
</dbReference>
<keyword evidence="13 14" id="KW-0326">Glycosidase</keyword>
<evidence type="ECO:0000256" key="7">
    <source>
        <dbReference type="ARBA" id="ARBA00022723"/>
    </source>
</evidence>
<evidence type="ECO:0000259" key="15">
    <source>
        <dbReference type="SMART" id="SM00478"/>
    </source>
</evidence>
<dbReference type="InterPro" id="IPR023170">
    <property type="entry name" value="HhH_base_excis_C"/>
</dbReference>
<dbReference type="Gene3D" id="1.10.340.30">
    <property type="entry name" value="Hypothetical protein, domain 2"/>
    <property type="match status" value="1"/>
</dbReference>
<keyword evidence="11" id="KW-0411">Iron-sulfur</keyword>
<dbReference type="InterPro" id="IPR004036">
    <property type="entry name" value="Endonuclease-III-like_CS2"/>
</dbReference>
<keyword evidence="10 14" id="KW-0408">Iron</keyword>
<evidence type="ECO:0000256" key="2">
    <source>
        <dbReference type="ARBA" id="ARBA00002933"/>
    </source>
</evidence>
<evidence type="ECO:0000256" key="10">
    <source>
        <dbReference type="ARBA" id="ARBA00023004"/>
    </source>
</evidence>
<evidence type="ECO:0000256" key="4">
    <source>
        <dbReference type="ARBA" id="ARBA00012045"/>
    </source>
</evidence>
<comment type="function">
    <text evidence="2">Adenine glycosylase active on G-A mispairs. MutY also corrects error-prone DNA synthesis past GO lesions which are due to the oxidatively damaged form of guanine: 7,8-dihydro-8-oxoguanine (8-oxo-dGTP).</text>
</comment>
<sequence>MPVECREKIVDEREAPRIAAALLDHYDTHARTLAWRISPQQRAAGVRPDPYRVWLSEVMLQQTTVAAVTSYFNAFIGRWPTVEALAAAPAEDVLAAWAGLGYYARARNLIACARAMAADHGGRFPDTEPGLRALPGIGDYTAAAVAAIAFDRPSAVVDANVERVTARLFAIHTPLPAAKSAIRAKVAQMLPAARPGDFAQAMMDLGATICTPRNPSCLLCPVAGWCEARAQGIAESLPVKPPKKAKPARTGTAWWIEQQGHVLLVQRADKGMLGGMRALPDDGWSASRNGNRAPPLAGQWTQLDAAVAHVFTHFSLDLSLALYRGPQIDKVAFENLNGACWWPVERIEEAGLPTLFAKAARIAIQHR</sequence>
<evidence type="ECO:0000313" key="17">
    <source>
        <dbReference type="Proteomes" id="UP000258016"/>
    </source>
</evidence>
<dbReference type="InterPro" id="IPR015797">
    <property type="entry name" value="NUDIX_hydrolase-like_dom_sf"/>
</dbReference>
<evidence type="ECO:0000256" key="5">
    <source>
        <dbReference type="ARBA" id="ARBA00022023"/>
    </source>
</evidence>
<evidence type="ECO:0000256" key="6">
    <source>
        <dbReference type="ARBA" id="ARBA00022485"/>
    </source>
</evidence>
<dbReference type="PROSITE" id="PS01155">
    <property type="entry name" value="ENDONUCLEASE_III_2"/>
    <property type="match status" value="1"/>
</dbReference>
<dbReference type="RefSeq" id="WP_117352183.1">
    <property type="nucleotide sequence ID" value="NZ_CP020083.1"/>
</dbReference>
<reference evidence="16 17" key="1">
    <citation type="submission" date="2017-03" db="EMBL/GenBank/DDBJ databases">
        <title>Complete genome sequence of Blastomonas fulva degrading microcsystin LR.</title>
        <authorList>
            <person name="Lee H.-g."/>
            <person name="Jin L."/>
            <person name="oh H.-M."/>
        </authorList>
    </citation>
    <scope>NUCLEOTIDE SEQUENCE [LARGE SCALE GENOMIC DNA]</scope>
    <source>
        <strain evidence="16 17">T2</strain>
    </source>
</reference>
<dbReference type="Pfam" id="PF14815">
    <property type="entry name" value="NUDIX_4"/>
    <property type="match status" value="1"/>
</dbReference>
<dbReference type="SUPFAM" id="SSF55811">
    <property type="entry name" value="Nudix"/>
    <property type="match status" value="1"/>
</dbReference>
<evidence type="ECO:0000313" key="16">
    <source>
        <dbReference type="EMBL" id="ASR51536.1"/>
    </source>
</evidence>
<keyword evidence="17" id="KW-1185">Reference proteome</keyword>
<evidence type="ECO:0000256" key="11">
    <source>
        <dbReference type="ARBA" id="ARBA00023014"/>
    </source>
</evidence>
<evidence type="ECO:0000256" key="9">
    <source>
        <dbReference type="ARBA" id="ARBA00022801"/>
    </source>
</evidence>
<dbReference type="GeneID" id="303485647"/>
<dbReference type="EMBL" id="CP020083">
    <property type="protein sequence ID" value="ASR51536.1"/>
    <property type="molecule type" value="Genomic_DNA"/>
</dbReference>
<evidence type="ECO:0000256" key="13">
    <source>
        <dbReference type="ARBA" id="ARBA00023295"/>
    </source>
</evidence>
<comment type="cofactor">
    <cofactor evidence="14">
        <name>[4Fe-4S] cluster</name>
        <dbReference type="ChEBI" id="CHEBI:49883"/>
    </cofactor>
    <text evidence="14">Binds 1 [4Fe-4S] cluster.</text>
</comment>
<keyword evidence="12" id="KW-0234">DNA repair</keyword>
<evidence type="ECO:0000256" key="1">
    <source>
        <dbReference type="ARBA" id="ARBA00000843"/>
    </source>
</evidence>
<dbReference type="Pfam" id="PF10576">
    <property type="entry name" value="EndIII_4Fe-2S"/>
    <property type="match status" value="1"/>
</dbReference>
<protein>
    <recommendedName>
        <fullName evidence="5 14">Adenine DNA glycosylase</fullName>
        <ecNumber evidence="4 14">3.2.2.31</ecNumber>
    </recommendedName>
</protein>
<proteinExistence type="inferred from homology"/>
<dbReference type="InterPro" id="IPR044298">
    <property type="entry name" value="MIG/MutY"/>
</dbReference>
<comment type="catalytic activity">
    <reaction evidence="1 14">
        <text>Hydrolyzes free adenine bases from 7,8-dihydro-8-oxoguanine:adenine mismatched double-stranded DNA, leaving an apurinic site.</text>
        <dbReference type="EC" id="3.2.2.31"/>
    </reaction>
</comment>
<dbReference type="SUPFAM" id="SSF48150">
    <property type="entry name" value="DNA-glycosylase"/>
    <property type="match status" value="1"/>
</dbReference>
<feature type="domain" description="HhH-GPD" evidence="15">
    <location>
        <begin position="59"/>
        <end position="208"/>
    </location>
</feature>
<dbReference type="SMART" id="SM00525">
    <property type="entry name" value="FES"/>
    <property type="match status" value="1"/>
</dbReference>
<dbReference type="SMART" id="SM00478">
    <property type="entry name" value="ENDO3c"/>
    <property type="match status" value="1"/>
</dbReference>
<name>A0ABM6M6K7_9SPHN</name>
<dbReference type="EC" id="3.2.2.31" evidence="4 14"/>
<evidence type="ECO:0000256" key="12">
    <source>
        <dbReference type="ARBA" id="ARBA00023204"/>
    </source>
</evidence>
<dbReference type="PANTHER" id="PTHR42944:SF1">
    <property type="entry name" value="ADENINE DNA GLYCOSYLASE"/>
    <property type="match status" value="1"/>
</dbReference>
<evidence type="ECO:0000256" key="3">
    <source>
        <dbReference type="ARBA" id="ARBA00008343"/>
    </source>
</evidence>
<gene>
    <name evidence="16" type="ORF">B5J99_08700</name>
</gene>
<dbReference type="Proteomes" id="UP000258016">
    <property type="component" value="Chromosome"/>
</dbReference>
<keyword evidence="6" id="KW-0004">4Fe-4S</keyword>
<accession>A0ABM6M6K7</accession>
<keyword evidence="9" id="KW-0378">Hydrolase</keyword>
<dbReference type="Gene3D" id="3.90.79.10">
    <property type="entry name" value="Nucleoside Triphosphate Pyrophosphohydrolase"/>
    <property type="match status" value="1"/>
</dbReference>
<keyword evidence="8 14" id="KW-0227">DNA damage</keyword>
<dbReference type="CDD" id="cd00056">
    <property type="entry name" value="ENDO3c"/>
    <property type="match status" value="1"/>
</dbReference>
<organism evidence="16 17">
    <name type="scientific">Blastomonas fulva</name>
    <dbReference type="NCBI Taxonomy" id="1550728"/>
    <lineage>
        <taxon>Bacteria</taxon>
        <taxon>Pseudomonadati</taxon>
        <taxon>Pseudomonadota</taxon>
        <taxon>Alphaproteobacteria</taxon>
        <taxon>Sphingomonadales</taxon>
        <taxon>Sphingomonadaceae</taxon>
        <taxon>Blastomonas</taxon>
    </lineage>
</organism>
<dbReference type="InterPro" id="IPR003651">
    <property type="entry name" value="Endonuclease3_FeS-loop_motif"/>
</dbReference>
<dbReference type="InterPro" id="IPR029119">
    <property type="entry name" value="MutY_C"/>
</dbReference>
<dbReference type="InterPro" id="IPR011257">
    <property type="entry name" value="DNA_glycosylase"/>
</dbReference>
<evidence type="ECO:0000256" key="8">
    <source>
        <dbReference type="ARBA" id="ARBA00022763"/>
    </source>
</evidence>
<dbReference type="InterPro" id="IPR003265">
    <property type="entry name" value="HhH-GPD_domain"/>
</dbReference>
<evidence type="ECO:0000256" key="14">
    <source>
        <dbReference type="RuleBase" id="RU365096"/>
    </source>
</evidence>
<dbReference type="PANTHER" id="PTHR42944">
    <property type="entry name" value="ADENINE DNA GLYCOSYLASE"/>
    <property type="match status" value="1"/>
</dbReference>